<keyword evidence="1" id="KW-1133">Transmembrane helix</keyword>
<dbReference type="InterPro" id="IPR019681">
    <property type="entry name" value="DUF2530"/>
</dbReference>
<proteinExistence type="predicted"/>
<keyword evidence="1" id="KW-0812">Transmembrane</keyword>
<reference evidence="2" key="1">
    <citation type="submission" date="2023-03" db="EMBL/GenBank/DDBJ databases">
        <title>Actinoallomurus iriomotensis NBRC 103681.</title>
        <authorList>
            <person name="Ichikawa N."/>
            <person name="Sato H."/>
            <person name="Tonouchi N."/>
        </authorList>
    </citation>
    <scope>NUCLEOTIDE SEQUENCE</scope>
    <source>
        <strain evidence="2">NBRC 103681</strain>
    </source>
</reference>
<evidence type="ECO:0008006" key="4">
    <source>
        <dbReference type="Google" id="ProtNLM"/>
    </source>
</evidence>
<dbReference type="AlphaFoldDB" id="A0A9W6RH23"/>
<comment type="caution">
    <text evidence="2">The sequence shown here is derived from an EMBL/GenBank/DDBJ whole genome shotgun (WGS) entry which is preliminary data.</text>
</comment>
<gene>
    <name evidence="2" type="ORF">Airi01_028020</name>
</gene>
<organism evidence="2 3">
    <name type="scientific">Actinoallomurus iriomotensis</name>
    <dbReference type="NCBI Taxonomy" id="478107"/>
    <lineage>
        <taxon>Bacteria</taxon>
        <taxon>Bacillati</taxon>
        <taxon>Actinomycetota</taxon>
        <taxon>Actinomycetes</taxon>
        <taxon>Streptosporangiales</taxon>
        <taxon>Thermomonosporaceae</taxon>
        <taxon>Actinoallomurus</taxon>
    </lineage>
</organism>
<dbReference type="Pfam" id="PF10745">
    <property type="entry name" value="DUF2530"/>
    <property type="match status" value="1"/>
</dbReference>
<evidence type="ECO:0000313" key="3">
    <source>
        <dbReference type="Proteomes" id="UP001165135"/>
    </source>
</evidence>
<keyword evidence="1" id="KW-0472">Membrane</keyword>
<dbReference type="EMBL" id="BSTJ01000003">
    <property type="protein sequence ID" value="GLY74535.1"/>
    <property type="molecule type" value="Genomic_DNA"/>
</dbReference>
<feature type="transmembrane region" description="Helical" evidence="1">
    <location>
        <begin position="43"/>
        <end position="62"/>
    </location>
</feature>
<dbReference type="Proteomes" id="UP001165135">
    <property type="component" value="Unassembled WGS sequence"/>
</dbReference>
<sequence length="87" mass="9699">MTRQPEPPPMETNDVLVSAVGAVAFAVAFVVLLIVPLAPDHHWWRWVCLVGFLMGVFGCWYIPHLQRRRAAAAERHAAKRAADSPPE</sequence>
<evidence type="ECO:0000256" key="1">
    <source>
        <dbReference type="SAM" id="Phobius"/>
    </source>
</evidence>
<feature type="transmembrane region" description="Helical" evidence="1">
    <location>
        <begin position="15"/>
        <end position="37"/>
    </location>
</feature>
<protein>
    <recommendedName>
        <fullName evidence="4">DUF2530 domain-containing protein</fullName>
    </recommendedName>
</protein>
<dbReference type="RefSeq" id="WP_285620401.1">
    <property type="nucleotide sequence ID" value="NZ_BSTJ01000003.1"/>
</dbReference>
<name>A0A9W6RH23_9ACTN</name>
<accession>A0A9W6RH23</accession>
<evidence type="ECO:0000313" key="2">
    <source>
        <dbReference type="EMBL" id="GLY74535.1"/>
    </source>
</evidence>